<dbReference type="Pfam" id="PF00069">
    <property type="entry name" value="Pkinase"/>
    <property type="match status" value="1"/>
</dbReference>
<comment type="catalytic activity">
    <reaction evidence="9">
        <text>L-seryl-[protein] + ATP = O-phospho-L-seryl-[protein] + ADP + H(+)</text>
        <dbReference type="Rhea" id="RHEA:17989"/>
        <dbReference type="Rhea" id="RHEA-COMP:9863"/>
        <dbReference type="Rhea" id="RHEA-COMP:11604"/>
        <dbReference type="ChEBI" id="CHEBI:15378"/>
        <dbReference type="ChEBI" id="CHEBI:29999"/>
        <dbReference type="ChEBI" id="CHEBI:30616"/>
        <dbReference type="ChEBI" id="CHEBI:83421"/>
        <dbReference type="ChEBI" id="CHEBI:456216"/>
        <dbReference type="EC" id="2.7.11.1"/>
    </reaction>
</comment>
<keyword evidence="3" id="KW-0723">Serine/threonine-protein kinase</keyword>
<protein>
    <recommendedName>
        <fullName evidence="2">non-specific serine/threonine protein kinase</fullName>
        <ecNumber evidence="2">2.7.11.1</ecNumber>
    </recommendedName>
</protein>
<sequence>MHFRFYAAETLLAIEYLHMLGIVYRDLKPENVLVRGDGHIMLSDFDLSLKCESVPKLIRSKLEQEAAINKNPMCSTPSCTMPIQPVLSCFSTSIKEGLTKDRTQGPTIPKLKDVQQYNSELVIEPINARSKSFVVTHEYLALEVISGLLVKNPKKRIGSQNGSVEIKRHEFFKGVNWALIRTVKPPEVPYNHRKVSNIRVALFALGFVTVYDQLMDRYPSDEDRDTILKAYIEPLNEDPDQYRHADAQKMEEWARAQNASTIVDFASREGEIDGILKDIAERAQTKGSFSYSWLFAFDLFHLLEPANATKPNIFREGKGLAVLLEFPYSKD</sequence>
<keyword evidence="7" id="KW-0067">ATP-binding</keyword>
<feature type="domain" description="Protein kinase" evidence="10">
    <location>
        <begin position="1"/>
        <end position="294"/>
    </location>
</feature>
<dbReference type="PANTHER" id="PTHR45637">
    <property type="entry name" value="FLIPPASE KINASE 1-RELATED"/>
    <property type="match status" value="1"/>
</dbReference>
<evidence type="ECO:0000256" key="1">
    <source>
        <dbReference type="ARBA" id="ARBA00009903"/>
    </source>
</evidence>
<dbReference type="InterPro" id="IPR008271">
    <property type="entry name" value="Ser/Thr_kinase_AS"/>
</dbReference>
<dbReference type="GO" id="GO:0010207">
    <property type="term" value="P:photosystem II assembly"/>
    <property type="evidence" value="ECO:0007669"/>
    <property type="project" value="InterPro"/>
</dbReference>
<dbReference type="GO" id="GO:0004674">
    <property type="term" value="F:protein serine/threonine kinase activity"/>
    <property type="evidence" value="ECO:0007669"/>
    <property type="project" value="UniProtKB-KW"/>
</dbReference>
<evidence type="ECO:0000256" key="7">
    <source>
        <dbReference type="ARBA" id="ARBA00022840"/>
    </source>
</evidence>
<evidence type="ECO:0000256" key="2">
    <source>
        <dbReference type="ARBA" id="ARBA00012513"/>
    </source>
</evidence>
<dbReference type="GO" id="GO:0005524">
    <property type="term" value="F:ATP binding"/>
    <property type="evidence" value="ECO:0007669"/>
    <property type="project" value="UniProtKB-KW"/>
</dbReference>
<dbReference type="InterPro" id="IPR000719">
    <property type="entry name" value="Prot_kinase_dom"/>
</dbReference>
<dbReference type="InterPro" id="IPR011009">
    <property type="entry name" value="Kinase-like_dom_sf"/>
</dbReference>
<dbReference type="PROSITE" id="PS00108">
    <property type="entry name" value="PROTEIN_KINASE_ST"/>
    <property type="match status" value="1"/>
</dbReference>
<evidence type="ECO:0000313" key="11">
    <source>
        <dbReference type="EMBL" id="CAA2996352.1"/>
    </source>
</evidence>
<dbReference type="Pfam" id="PF11264">
    <property type="entry name" value="ThylakoidFormat"/>
    <property type="match status" value="1"/>
</dbReference>
<dbReference type="InterPro" id="IPR017499">
    <property type="entry name" value="Thf1"/>
</dbReference>
<evidence type="ECO:0000256" key="5">
    <source>
        <dbReference type="ARBA" id="ARBA00022741"/>
    </source>
</evidence>
<dbReference type="SUPFAM" id="SSF56112">
    <property type="entry name" value="Protein kinase-like (PK-like)"/>
    <property type="match status" value="1"/>
</dbReference>
<evidence type="ECO:0000256" key="8">
    <source>
        <dbReference type="ARBA" id="ARBA00047899"/>
    </source>
</evidence>
<name>A0A8S0SXB6_OLEEU</name>
<proteinExistence type="inferred from homology"/>
<dbReference type="Gene3D" id="1.10.510.10">
    <property type="entry name" value="Transferase(Phosphotransferase) domain 1"/>
    <property type="match status" value="2"/>
</dbReference>
<dbReference type="Gramene" id="OE9A065283T1">
    <property type="protein sequence ID" value="OE9A065283C1"/>
    <property type="gene ID" value="OE9A065283"/>
</dbReference>
<keyword evidence="4" id="KW-0808">Transferase</keyword>
<evidence type="ECO:0000313" key="12">
    <source>
        <dbReference type="Proteomes" id="UP000594638"/>
    </source>
</evidence>
<dbReference type="PROSITE" id="PS50011">
    <property type="entry name" value="PROTEIN_KINASE_DOM"/>
    <property type="match status" value="1"/>
</dbReference>
<keyword evidence="6 11" id="KW-0418">Kinase</keyword>
<dbReference type="Proteomes" id="UP000594638">
    <property type="component" value="Unassembled WGS sequence"/>
</dbReference>
<dbReference type="FunFam" id="1.10.510.10:FF:000294">
    <property type="entry name" value="Serine/threonine-protein kinase OXI1"/>
    <property type="match status" value="1"/>
</dbReference>
<reference evidence="11 12" key="1">
    <citation type="submission" date="2019-12" db="EMBL/GenBank/DDBJ databases">
        <authorList>
            <person name="Alioto T."/>
            <person name="Alioto T."/>
            <person name="Gomez Garrido J."/>
        </authorList>
    </citation>
    <scope>NUCLEOTIDE SEQUENCE [LARGE SCALE GENOMIC DNA]</scope>
</reference>
<evidence type="ECO:0000256" key="4">
    <source>
        <dbReference type="ARBA" id="ARBA00022679"/>
    </source>
</evidence>
<organism evidence="11 12">
    <name type="scientific">Olea europaea subsp. europaea</name>
    <dbReference type="NCBI Taxonomy" id="158383"/>
    <lineage>
        <taxon>Eukaryota</taxon>
        <taxon>Viridiplantae</taxon>
        <taxon>Streptophyta</taxon>
        <taxon>Embryophyta</taxon>
        <taxon>Tracheophyta</taxon>
        <taxon>Spermatophyta</taxon>
        <taxon>Magnoliopsida</taxon>
        <taxon>eudicotyledons</taxon>
        <taxon>Gunneridae</taxon>
        <taxon>Pentapetalae</taxon>
        <taxon>asterids</taxon>
        <taxon>lamiids</taxon>
        <taxon>Lamiales</taxon>
        <taxon>Oleaceae</taxon>
        <taxon>Oleeae</taxon>
        <taxon>Olea</taxon>
    </lineage>
</organism>
<comment type="catalytic activity">
    <reaction evidence="8">
        <text>L-threonyl-[protein] + ATP = O-phospho-L-threonyl-[protein] + ADP + H(+)</text>
        <dbReference type="Rhea" id="RHEA:46608"/>
        <dbReference type="Rhea" id="RHEA-COMP:11060"/>
        <dbReference type="Rhea" id="RHEA-COMP:11605"/>
        <dbReference type="ChEBI" id="CHEBI:15378"/>
        <dbReference type="ChEBI" id="CHEBI:30013"/>
        <dbReference type="ChEBI" id="CHEBI:30616"/>
        <dbReference type="ChEBI" id="CHEBI:61977"/>
        <dbReference type="ChEBI" id="CHEBI:456216"/>
        <dbReference type="EC" id="2.7.11.1"/>
    </reaction>
</comment>
<dbReference type="SMART" id="SM00220">
    <property type="entry name" value="S_TKc"/>
    <property type="match status" value="1"/>
</dbReference>
<evidence type="ECO:0000256" key="6">
    <source>
        <dbReference type="ARBA" id="ARBA00022777"/>
    </source>
</evidence>
<dbReference type="AlphaFoldDB" id="A0A8S0SXB6"/>
<keyword evidence="12" id="KW-1185">Reference proteome</keyword>
<evidence type="ECO:0000259" key="10">
    <source>
        <dbReference type="PROSITE" id="PS50011"/>
    </source>
</evidence>
<accession>A0A8S0SXB6</accession>
<keyword evidence="5" id="KW-0547">Nucleotide-binding</keyword>
<evidence type="ECO:0000256" key="9">
    <source>
        <dbReference type="ARBA" id="ARBA00048679"/>
    </source>
</evidence>
<gene>
    <name evidence="11" type="ORF">OLEA9_A065283</name>
</gene>
<dbReference type="OrthoDB" id="4812at2759"/>
<comment type="similarity">
    <text evidence="1">Belongs to the protein kinase superfamily. AGC Ser/Thr protein kinase family.</text>
</comment>
<evidence type="ECO:0000256" key="3">
    <source>
        <dbReference type="ARBA" id="ARBA00022527"/>
    </source>
</evidence>
<comment type="caution">
    <text evidence="11">The sequence shown here is derived from an EMBL/GenBank/DDBJ whole genome shotgun (WGS) entry which is preliminary data.</text>
</comment>
<dbReference type="EMBL" id="CACTIH010005524">
    <property type="protein sequence ID" value="CAA2996352.1"/>
    <property type="molecule type" value="Genomic_DNA"/>
</dbReference>
<dbReference type="EC" id="2.7.11.1" evidence="2"/>